<accession>E6LD08</accession>
<dbReference type="EMBL" id="AEPV01000006">
    <property type="protein sequence ID" value="EFU74915.1"/>
    <property type="molecule type" value="Genomic_DNA"/>
</dbReference>
<dbReference type="NCBIfam" id="TIGR01655">
    <property type="entry name" value="yxeA_fam"/>
    <property type="match status" value="1"/>
</dbReference>
<protein>
    <recommendedName>
        <fullName evidence="3">YxeA family protein</fullName>
    </recommendedName>
</protein>
<evidence type="ECO:0000313" key="2">
    <source>
        <dbReference type="Proteomes" id="UP000010296"/>
    </source>
</evidence>
<dbReference type="SUPFAM" id="SSF159121">
    <property type="entry name" value="BC4932-like"/>
    <property type="match status" value="1"/>
</dbReference>
<dbReference type="HOGENOM" id="CLU_126418_1_0_9"/>
<dbReference type="Pfam" id="PF06486">
    <property type="entry name" value="DUF1093"/>
    <property type="match status" value="1"/>
</dbReference>
<gene>
    <name evidence="1" type="ORF">HMPREF9088_0248</name>
</gene>
<dbReference type="InterPro" id="IPR036166">
    <property type="entry name" value="YxeA-like_sf"/>
</dbReference>
<dbReference type="InterPro" id="IPR006542">
    <property type="entry name" value="DUF1093"/>
</dbReference>
<dbReference type="OrthoDB" id="8719215at2"/>
<dbReference type="Gene3D" id="2.40.50.480">
    <property type="match status" value="1"/>
</dbReference>
<reference evidence="1 2" key="1">
    <citation type="submission" date="2010-12" db="EMBL/GenBank/DDBJ databases">
        <authorList>
            <person name="Muzny D."/>
            <person name="Qin X."/>
            <person name="Deng J."/>
            <person name="Jiang H."/>
            <person name="Liu Y."/>
            <person name="Qu J."/>
            <person name="Song X.-Z."/>
            <person name="Zhang L."/>
            <person name="Thornton R."/>
            <person name="Coyle M."/>
            <person name="Francisco L."/>
            <person name="Jackson L."/>
            <person name="Javaid M."/>
            <person name="Korchina V."/>
            <person name="Kovar C."/>
            <person name="Mata R."/>
            <person name="Mathew T."/>
            <person name="Ngo R."/>
            <person name="Nguyen L."/>
            <person name="Nguyen N."/>
            <person name="Okwuonu G."/>
            <person name="Ongeri F."/>
            <person name="Pham C."/>
            <person name="Simmons D."/>
            <person name="Wilczek-Boney K."/>
            <person name="Hale W."/>
            <person name="Jakkamsetti A."/>
            <person name="Pham P."/>
            <person name="Ruth R."/>
            <person name="San Lucas F."/>
            <person name="Warren J."/>
            <person name="Zhang J."/>
            <person name="Zhao Z."/>
            <person name="Zhou C."/>
            <person name="Zhu D."/>
            <person name="Lee S."/>
            <person name="Bess C."/>
            <person name="Blankenburg K."/>
            <person name="Forbes L."/>
            <person name="Fu Q."/>
            <person name="Gubbala S."/>
            <person name="Hirani K."/>
            <person name="Jayaseelan J.C."/>
            <person name="Lara F."/>
            <person name="Munidasa M."/>
            <person name="Palculict T."/>
            <person name="Patil S."/>
            <person name="Pu L.-L."/>
            <person name="Saada N."/>
            <person name="Tang L."/>
            <person name="Weissenberger G."/>
            <person name="Zhu Y."/>
            <person name="Hemphill L."/>
            <person name="Shang Y."/>
            <person name="Youmans B."/>
            <person name="Ayvaz T."/>
            <person name="Ross M."/>
            <person name="Santibanez J."/>
            <person name="Aqrawi P."/>
            <person name="Gross S."/>
            <person name="Joshi V."/>
            <person name="Fowler G."/>
            <person name="Nazareth L."/>
            <person name="Reid J."/>
            <person name="Worley K."/>
            <person name="Petrosino J."/>
            <person name="Highlander S."/>
            <person name="Gibbs R."/>
        </authorList>
    </citation>
    <scope>NUCLEOTIDE SEQUENCE [LARGE SCALE GENOMIC DNA]</scope>
    <source>
        <strain evidence="2">DSM 15952 / CCUG 50447 / LMG 22039 / TP 1.5</strain>
    </source>
</reference>
<dbReference type="eggNOG" id="COG5294">
    <property type="taxonomic scope" value="Bacteria"/>
</dbReference>
<proteinExistence type="predicted"/>
<dbReference type="Proteomes" id="UP000010296">
    <property type="component" value="Unassembled WGS sequence"/>
</dbReference>
<sequence>MFKKIMVAFFAVILLAFGGYKLIEAYFFSGEDYYVQVTTDGKKEVFSASGTSLVDYQYSLTGYNDEGSAKKLSFSTVQEQPLRKMAYLKVTYNDKKGVTSYQEVKASALPEKAKEKLVD</sequence>
<dbReference type="RefSeq" id="WP_007207269.1">
    <property type="nucleotide sequence ID" value="NZ_GL622241.1"/>
</dbReference>
<dbReference type="AlphaFoldDB" id="E6LD08"/>
<keyword evidence="2" id="KW-1185">Reference proteome</keyword>
<evidence type="ECO:0000313" key="1">
    <source>
        <dbReference type="EMBL" id="EFU74915.1"/>
    </source>
</evidence>
<dbReference type="PANTHER" id="PTHR36433">
    <property type="entry name" value="HYPOTHETICAL CYTOSOLIC PROTEIN"/>
    <property type="match status" value="1"/>
</dbReference>
<evidence type="ECO:0008006" key="3">
    <source>
        <dbReference type="Google" id="ProtNLM"/>
    </source>
</evidence>
<dbReference type="STRING" id="888064.HMPREF9088_0248"/>
<name>E6LD08_ENTI1</name>
<comment type="caution">
    <text evidence="1">The sequence shown here is derived from an EMBL/GenBank/DDBJ whole genome shotgun (WGS) entry which is preliminary data.</text>
</comment>
<dbReference type="PATRIC" id="fig|888064.11.peg.1388"/>
<organism evidence="1 2">
    <name type="scientific">Enterococcus italicus (strain DSM 15952 / CCUG 50447 / LMG 22039 / TP 1.5)</name>
    <dbReference type="NCBI Taxonomy" id="888064"/>
    <lineage>
        <taxon>Bacteria</taxon>
        <taxon>Bacillati</taxon>
        <taxon>Bacillota</taxon>
        <taxon>Bacilli</taxon>
        <taxon>Lactobacillales</taxon>
        <taxon>Enterococcaceae</taxon>
        <taxon>Enterococcus</taxon>
    </lineage>
</organism>
<dbReference type="PANTHER" id="PTHR36433:SF2">
    <property type="entry name" value="YXEA FAMILY PROTEIN"/>
    <property type="match status" value="1"/>
</dbReference>